<gene>
    <name evidence="3" type="ORF">RFI_31444</name>
</gene>
<proteinExistence type="predicted"/>
<organism evidence="3 4">
    <name type="scientific">Reticulomyxa filosa</name>
    <dbReference type="NCBI Taxonomy" id="46433"/>
    <lineage>
        <taxon>Eukaryota</taxon>
        <taxon>Sar</taxon>
        <taxon>Rhizaria</taxon>
        <taxon>Retaria</taxon>
        <taxon>Foraminifera</taxon>
        <taxon>Monothalamids</taxon>
        <taxon>Reticulomyxidae</taxon>
        <taxon>Reticulomyxa</taxon>
    </lineage>
</organism>
<accession>X6LVK7</accession>
<evidence type="ECO:0000256" key="2">
    <source>
        <dbReference type="SAM" id="Phobius"/>
    </source>
</evidence>
<evidence type="ECO:0000313" key="4">
    <source>
        <dbReference type="Proteomes" id="UP000023152"/>
    </source>
</evidence>
<feature type="compositionally biased region" description="Basic and acidic residues" evidence="1">
    <location>
        <begin position="282"/>
        <end position="296"/>
    </location>
</feature>
<dbReference type="AlphaFoldDB" id="X6LVK7"/>
<dbReference type="Proteomes" id="UP000023152">
    <property type="component" value="Unassembled WGS sequence"/>
</dbReference>
<feature type="compositionally biased region" description="Acidic residues" evidence="1">
    <location>
        <begin position="299"/>
        <end position="310"/>
    </location>
</feature>
<evidence type="ECO:0000256" key="1">
    <source>
        <dbReference type="SAM" id="MobiDB-lite"/>
    </source>
</evidence>
<feature type="region of interest" description="Disordered" evidence="1">
    <location>
        <begin position="259"/>
        <end position="379"/>
    </location>
</feature>
<feature type="compositionally biased region" description="Basic and acidic residues" evidence="1">
    <location>
        <begin position="259"/>
        <end position="271"/>
    </location>
</feature>
<keyword evidence="4" id="KW-1185">Reference proteome</keyword>
<feature type="transmembrane region" description="Helical" evidence="2">
    <location>
        <begin position="386"/>
        <end position="411"/>
    </location>
</feature>
<reference evidence="3 4" key="1">
    <citation type="journal article" date="2013" name="Curr. Biol.">
        <title>The Genome of the Foraminiferan Reticulomyxa filosa.</title>
        <authorList>
            <person name="Glockner G."/>
            <person name="Hulsmann N."/>
            <person name="Schleicher M."/>
            <person name="Noegel A.A."/>
            <person name="Eichinger L."/>
            <person name="Gallinger C."/>
            <person name="Pawlowski J."/>
            <person name="Sierra R."/>
            <person name="Euteneuer U."/>
            <person name="Pillet L."/>
            <person name="Moustafa A."/>
            <person name="Platzer M."/>
            <person name="Groth M."/>
            <person name="Szafranski K."/>
            <person name="Schliwa M."/>
        </authorList>
    </citation>
    <scope>NUCLEOTIDE SEQUENCE [LARGE SCALE GENOMIC DNA]</scope>
</reference>
<keyword evidence="2" id="KW-1133">Transmembrane helix</keyword>
<feature type="compositionally biased region" description="Basic and acidic residues" evidence="1">
    <location>
        <begin position="365"/>
        <end position="379"/>
    </location>
</feature>
<sequence>MFSSSNILYTSSIISKGSWTSSTAFEIDKEDVEYAADSLAEYDDDILAVWLLARPIPNIANGIFRHWCVKMHTGRAIIVLDFAEKDKKGSFFLSLENTVRSTALDCLYYQLETQLKGTKEFEIVASILPKLTKLGEKSMTGSDDKDTVPTKERPKERLLPFWIYKLYDDNVITDSEDESDADKNNALKKERKYRNVKKYFEPPPITKRLSDIAQFLRTWSSRYKAYDAIYANCQRFAFDLFEFLAPILFFFKKKTTNGREEGNPKKFENNNKKRSPYDVGEEEKRMKSNRADKRNNVDGSDEESDNEDSQDDGHSSQKKRDHKSANHKHSKHSKHRGKDEKIKEISHEMSNLKMEPKTQNNDAEDEKKTSKHSSKDEKKKRNIPNISLLIVTVGVVRVIAAVAVTMTVIVVTEDIKRKNQATVNLEKNLVKVTNTTVTKTIVIQKKTRKR</sequence>
<protein>
    <submittedName>
        <fullName evidence="3">Uncharacterized protein</fullName>
    </submittedName>
</protein>
<keyword evidence="2" id="KW-0472">Membrane</keyword>
<keyword evidence="2" id="KW-0812">Transmembrane</keyword>
<feature type="compositionally biased region" description="Basic and acidic residues" evidence="1">
    <location>
        <begin position="337"/>
        <end position="347"/>
    </location>
</feature>
<dbReference type="EMBL" id="ASPP01027638">
    <property type="protein sequence ID" value="ETO05953.1"/>
    <property type="molecule type" value="Genomic_DNA"/>
</dbReference>
<evidence type="ECO:0000313" key="3">
    <source>
        <dbReference type="EMBL" id="ETO05953.1"/>
    </source>
</evidence>
<name>X6LVK7_RETFI</name>
<feature type="compositionally biased region" description="Basic residues" evidence="1">
    <location>
        <begin position="316"/>
        <end position="336"/>
    </location>
</feature>
<comment type="caution">
    <text evidence="3">The sequence shown here is derived from an EMBL/GenBank/DDBJ whole genome shotgun (WGS) entry which is preliminary data.</text>
</comment>